<dbReference type="Gene3D" id="3.40.50.150">
    <property type="entry name" value="Vaccinia Virus protein VP39"/>
    <property type="match status" value="1"/>
</dbReference>
<keyword evidence="2" id="KW-1185">Reference proteome</keyword>
<proteinExistence type="predicted"/>
<sequence length="186" mass="20541">MAATVVTLSTQPKLIIDRPHWEGSIAKLLKQARSHSEIYTVTINGLDIAIHPNVYSPMYFPESAWYAQQLEGIVKGKTFLEVGVGSGIIALHVARTGSKNFETNGLKGDIRLSDLFTALGPGTKVDYIFWNHPWQISNTVVNELQSEKTLDEGYQALSRYIRDGHTYLNEGGSILIGTSCYADLTP</sequence>
<evidence type="ECO:0000313" key="1">
    <source>
        <dbReference type="EMBL" id="KAF9968818.1"/>
    </source>
</evidence>
<dbReference type="InterPro" id="IPR029063">
    <property type="entry name" value="SAM-dependent_MTases_sf"/>
</dbReference>
<organism evidence="1 2">
    <name type="scientific">Mortierella alpina</name>
    <name type="common">Oleaginous fungus</name>
    <name type="synonym">Mortierella renispora</name>
    <dbReference type="NCBI Taxonomy" id="64518"/>
    <lineage>
        <taxon>Eukaryota</taxon>
        <taxon>Fungi</taxon>
        <taxon>Fungi incertae sedis</taxon>
        <taxon>Mucoromycota</taxon>
        <taxon>Mortierellomycotina</taxon>
        <taxon>Mortierellomycetes</taxon>
        <taxon>Mortierellales</taxon>
        <taxon>Mortierellaceae</taxon>
        <taxon>Mortierella</taxon>
    </lineage>
</organism>
<comment type="caution">
    <text evidence="1">The sequence shown here is derived from an EMBL/GenBank/DDBJ whole genome shotgun (WGS) entry which is preliminary data.</text>
</comment>
<dbReference type="AlphaFoldDB" id="A0A9P6JHJ4"/>
<dbReference type="SUPFAM" id="SSF53335">
    <property type="entry name" value="S-adenosyl-L-methionine-dependent methyltransferases"/>
    <property type="match status" value="1"/>
</dbReference>
<dbReference type="EMBL" id="JAAAHY010000003">
    <property type="protein sequence ID" value="KAF9968818.1"/>
    <property type="molecule type" value="Genomic_DNA"/>
</dbReference>
<protein>
    <submittedName>
        <fullName evidence="1">Uncharacterized protein</fullName>
    </submittedName>
</protein>
<accession>A0A9P6JHJ4</accession>
<reference evidence="1" key="1">
    <citation type="journal article" date="2020" name="Fungal Divers.">
        <title>Resolving the Mortierellaceae phylogeny through synthesis of multi-gene phylogenetics and phylogenomics.</title>
        <authorList>
            <person name="Vandepol N."/>
            <person name="Liber J."/>
            <person name="Desiro A."/>
            <person name="Na H."/>
            <person name="Kennedy M."/>
            <person name="Barry K."/>
            <person name="Grigoriev I.V."/>
            <person name="Miller A.N."/>
            <person name="O'Donnell K."/>
            <person name="Stajich J.E."/>
            <person name="Bonito G."/>
        </authorList>
    </citation>
    <scope>NUCLEOTIDE SEQUENCE</scope>
    <source>
        <strain evidence="1">CK1249</strain>
    </source>
</reference>
<gene>
    <name evidence="1" type="ORF">BGZ70_005622</name>
</gene>
<name>A0A9P6JHJ4_MORAP</name>
<dbReference type="Proteomes" id="UP000738359">
    <property type="component" value="Unassembled WGS sequence"/>
</dbReference>
<dbReference type="OrthoDB" id="194386at2759"/>
<evidence type="ECO:0000313" key="2">
    <source>
        <dbReference type="Proteomes" id="UP000738359"/>
    </source>
</evidence>